<dbReference type="InterPro" id="IPR010982">
    <property type="entry name" value="Lambda_DNA-bd_dom_sf"/>
</dbReference>
<dbReference type="GO" id="GO:0000976">
    <property type="term" value="F:transcription cis-regulatory region binding"/>
    <property type="evidence" value="ECO:0007669"/>
    <property type="project" value="TreeGrafter"/>
</dbReference>
<accession>A0A4Q9UZB4</accession>
<sequence>MSKPKRVTIYDVAREAKVSPSTVSRAFSNPGRVSADTSAHIFDVARKLGFHTVGASYSDQREENRTLAFVLADLSNPVYASMLAGFQSTATKNNYSVIILNSQENEALERRSVMHILDTVDGIALAASRLSPASILKIEKTRPLVLLHRYSEGHTCVVPDTSHGIGQICEHLASLGHRKLTYLSGPELSWANAMRWRAAQAKTVEAGITLIRTQNYTPDFDGGQRAADEWFTNPTSAVLAYNDLMACGFMKAAANKGFNIPRDVSVIGIDNSITCTIAEPELSSLSSGSYEIGEQAALSLIWQADNRSRRDRRVITVPTDFVQRQSTGPRAQVPLESRML</sequence>
<dbReference type="Pfam" id="PF13377">
    <property type="entry name" value="Peripla_BP_3"/>
    <property type="match status" value="1"/>
</dbReference>
<dbReference type="SUPFAM" id="SSF53822">
    <property type="entry name" value="Periplasmic binding protein-like I"/>
    <property type="match status" value="1"/>
</dbReference>
<dbReference type="InterPro" id="IPR000843">
    <property type="entry name" value="HTH_LacI"/>
</dbReference>
<dbReference type="SMART" id="SM00354">
    <property type="entry name" value="HTH_LACI"/>
    <property type="match status" value="1"/>
</dbReference>
<dbReference type="PROSITE" id="PS50932">
    <property type="entry name" value="HTH_LACI_2"/>
    <property type="match status" value="1"/>
</dbReference>
<proteinExistence type="predicted"/>
<dbReference type="PANTHER" id="PTHR30146">
    <property type="entry name" value="LACI-RELATED TRANSCRIPTIONAL REPRESSOR"/>
    <property type="match status" value="1"/>
</dbReference>
<dbReference type="EMBL" id="SJDT01000005">
    <property type="protein sequence ID" value="TBW21094.1"/>
    <property type="molecule type" value="Genomic_DNA"/>
</dbReference>
<organism evidence="5 6">
    <name type="scientific">Arcanobacterium bovis</name>
    <dbReference type="NCBI Taxonomy" id="2529275"/>
    <lineage>
        <taxon>Bacteria</taxon>
        <taxon>Bacillati</taxon>
        <taxon>Actinomycetota</taxon>
        <taxon>Actinomycetes</taxon>
        <taxon>Actinomycetales</taxon>
        <taxon>Actinomycetaceae</taxon>
        <taxon>Arcanobacterium</taxon>
    </lineage>
</organism>
<keyword evidence="6" id="KW-1185">Reference proteome</keyword>
<dbReference type="Pfam" id="PF00356">
    <property type="entry name" value="LacI"/>
    <property type="match status" value="1"/>
</dbReference>
<dbReference type="InterPro" id="IPR028082">
    <property type="entry name" value="Peripla_BP_I"/>
</dbReference>
<feature type="domain" description="HTH lacI-type" evidence="4">
    <location>
        <begin position="7"/>
        <end position="51"/>
    </location>
</feature>
<evidence type="ECO:0000313" key="6">
    <source>
        <dbReference type="Proteomes" id="UP000293036"/>
    </source>
</evidence>
<name>A0A4Q9UZB4_9ACTO</name>
<dbReference type="InterPro" id="IPR046335">
    <property type="entry name" value="LacI/GalR-like_sensor"/>
</dbReference>
<keyword evidence="1" id="KW-0805">Transcription regulation</keyword>
<evidence type="ECO:0000313" key="5">
    <source>
        <dbReference type="EMBL" id="TBW21094.1"/>
    </source>
</evidence>
<evidence type="ECO:0000259" key="4">
    <source>
        <dbReference type="PROSITE" id="PS50932"/>
    </source>
</evidence>
<keyword evidence="3" id="KW-0804">Transcription</keyword>
<dbReference type="CDD" id="cd06267">
    <property type="entry name" value="PBP1_LacI_sugar_binding-like"/>
    <property type="match status" value="1"/>
</dbReference>
<comment type="caution">
    <text evidence="5">The sequence shown here is derived from an EMBL/GenBank/DDBJ whole genome shotgun (WGS) entry which is preliminary data.</text>
</comment>
<dbReference type="RefSeq" id="WP_131281824.1">
    <property type="nucleotide sequence ID" value="NZ_JBHSLR010000002.1"/>
</dbReference>
<dbReference type="Gene3D" id="1.10.260.40">
    <property type="entry name" value="lambda repressor-like DNA-binding domains"/>
    <property type="match status" value="1"/>
</dbReference>
<gene>
    <name evidence="5" type="ORF">EZJ44_07260</name>
</gene>
<dbReference type="GO" id="GO:0003700">
    <property type="term" value="F:DNA-binding transcription factor activity"/>
    <property type="evidence" value="ECO:0007669"/>
    <property type="project" value="TreeGrafter"/>
</dbReference>
<evidence type="ECO:0000256" key="3">
    <source>
        <dbReference type="ARBA" id="ARBA00023163"/>
    </source>
</evidence>
<evidence type="ECO:0000256" key="1">
    <source>
        <dbReference type="ARBA" id="ARBA00023015"/>
    </source>
</evidence>
<evidence type="ECO:0000256" key="2">
    <source>
        <dbReference type="ARBA" id="ARBA00023125"/>
    </source>
</evidence>
<keyword evidence="2" id="KW-0238">DNA-binding</keyword>
<dbReference type="CDD" id="cd01392">
    <property type="entry name" value="HTH_LacI"/>
    <property type="match status" value="1"/>
</dbReference>
<dbReference type="Gene3D" id="3.40.50.2300">
    <property type="match status" value="2"/>
</dbReference>
<dbReference type="PANTHER" id="PTHR30146:SF147">
    <property type="entry name" value="HTH-TYPE TRANSCRIPTIONAL REGULATOR DEGA"/>
    <property type="match status" value="1"/>
</dbReference>
<protein>
    <submittedName>
        <fullName evidence="5">LacI family transcriptional regulator</fullName>
    </submittedName>
</protein>
<dbReference type="SUPFAM" id="SSF47413">
    <property type="entry name" value="lambda repressor-like DNA-binding domains"/>
    <property type="match status" value="1"/>
</dbReference>
<dbReference type="AlphaFoldDB" id="A0A4Q9UZB4"/>
<dbReference type="OrthoDB" id="3258243at2"/>
<reference evidence="5 6" key="1">
    <citation type="submission" date="2019-02" db="EMBL/GenBank/DDBJ databases">
        <title>Arcanobacterium bovis sp. nov., isolated from the milk of a cow with mastitis.</title>
        <authorList>
            <person name="Sammra O."/>
            <person name="Foster G."/>
            <person name="Hassan A."/>
            <person name="Alssahen M."/>
            <person name="Laemmler C."/>
            <person name="Borowiak M."/>
            <person name="Malorny B."/>
            <person name="Abdulmawjood A."/>
        </authorList>
    </citation>
    <scope>NUCLEOTIDE SEQUENCE [LARGE SCALE GENOMIC DNA]</scope>
    <source>
        <strain evidence="5 6">C605018/01/1</strain>
    </source>
</reference>
<dbReference type="Proteomes" id="UP000293036">
    <property type="component" value="Unassembled WGS sequence"/>
</dbReference>